<protein>
    <submittedName>
        <fullName evidence="2">Uncharacterized protein</fullName>
    </submittedName>
</protein>
<keyword evidence="1" id="KW-1133">Transmembrane helix</keyword>
<proteinExistence type="predicted"/>
<keyword evidence="1" id="KW-0472">Membrane</keyword>
<organism evidence="2 3">
    <name type="scientific">Vibrio japonicus</name>
    <dbReference type="NCBI Taxonomy" id="1824638"/>
    <lineage>
        <taxon>Bacteria</taxon>
        <taxon>Pseudomonadati</taxon>
        <taxon>Pseudomonadota</taxon>
        <taxon>Gammaproteobacteria</taxon>
        <taxon>Vibrionales</taxon>
        <taxon>Vibrionaceae</taxon>
        <taxon>Vibrio</taxon>
    </lineage>
</organism>
<sequence>MKPWIRFEDIEIRREGYYVKYSPKFISEAHDDLTAVLYVRLLQDYSLEECKTIVESEFEYWVQRFPVPLQALVKFECESTTNLSKIADCSYICGVSNNVYRWGGFQGNELDEWMPSNDELQVIYGELSRKTSEEVEVKLKQELVGKRILKWFILFTAVIIPALIAFLGWSHPFFSGLALVFAWYKCADKWLSLSGRKIKTEAELEKEEDERLKEHHHYHCKLNPKGFERLKLENFKASSQERLRKKLESMHTGELEN</sequence>
<dbReference type="EMBL" id="CP102097">
    <property type="protein sequence ID" value="UUM32149.1"/>
    <property type="molecule type" value="Genomic_DNA"/>
</dbReference>
<name>A0ABY5LN73_9VIBR</name>
<keyword evidence="1" id="KW-0812">Transmembrane</keyword>
<feature type="transmembrane region" description="Helical" evidence="1">
    <location>
        <begin position="148"/>
        <end position="167"/>
    </location>
</feature>
<keyword evidence="3" id="KW-1185">Reference proteome</keyword>
<dbReference type="RefSeq" id="WP_140375475.1">
    <property type="nucleotide sequence ID" value="NZ_CP102097.1"/>
</dbReference>
<dbReference type="Proteomes" id="UP001058602">
    <property type="component" value="Chromosome 2"/>
</dbReference>
<evidence type="ECO:0000256" key="1">
    <source>
        <dbReference type="SAM" id="Phobius"/>
    </source>
</evidence>
<evidence type="ECO:0000313" key="3">
    <source>
        <dbReference type="Proteomes" id="UP001058602"/>
    </source>
</evidence>
<evidence type="ECO:0000313" key="2">
    <source>
        <dbReference type="EMBL" id="UUM32149.1"/>
    </source>
</evidence>
<gene>
    <name evidence="2" type="ORF">NP165_17790</name>
</gene>
<accession>A0ABY5LN73</accession>
<reference evidence="2" key="1">
    <citation type="submission" date="2022-07" db="EMBL/GenBank/DDBJ databases">
        <title>Complete genome of Vibrio japonicus strain JCM 31412T and phylogenomic assessment of the Nereis clade of the genus Vibrio.</title>
        <authorList>
            <person name="Shlafstein M.D."/>
            <person name="Emsley S.A."/>
            <person name="Ushijima B."/>
            <person name="Videau P."/>
            <person name="Saw J.H."/>
        </authorList>
    </citation>
    <scope>NUCLEOTIDE SEQUENCE</scope>
    <source>
        <strain evidence="2">JCM 31412</strain>
    </source>
</reference>